<protein>
    <submittedName>
        <fullName evidence="10">ATP-binding cassette domain-containing protein</fullName>
    </submittedName>
</protein>
<evidence type="ECO:0000256" key="2">
    <source>
        <dbReference type="ARBA" id="ARBA00005417"/>
    </source>
</evidence>
<evidence type="ECO:0000256" key="6">
    <source>
        <dbReference type="ARBA" id="ARBA00022840"/>
    </source>
</evidence>
<dbReference type="SUPFAM" id="SSF52540">
    <property type="entry name" value="P-loop containing nucleoside triphosphate hydrolases"/>
    <property type="match status" value="1"/>
</dbReference>
<dbReference type="GO" id="GO:0016887">
    <property type="term" value="F:ATP hydrolysis activity"/>
    <property type="evidence" value="ECO:0007669"/>
    <property type="project" value="InterPro"/>
</dbReference>
<evidence type="ECO:0000256" key="8">
    <source>
        <dbReference type="ARBA" id="ARBA00023136"/>
    </source>
</evidence>
<dbReference type="EMBL" id="JAHLFK010000050">
    <property type="protein sequence ID" value="MBU3830187.1"/>
    <property type="molecule type" value="Genomic_DNA"/>
</dbReference>
<reference evidence="10" key="1">
    <citation type="journal article" date="2021" name="PeerJ">
        <title>Extensive microbial diversity within the chicken gut microbiome revealed by metagenomics and culture.</title>
        <authorList>
            <person name="Gilroy R."/>
            <person name="Ravi A."/>
            <person name="Getino M."/>
            <person name="Pursley I."/>
            <person name="Horton D.L."/>
            <person name="Alikhan N.F."/>
            <person name="Baker D."/>
            <person name="Gharbi K."/>
            <person name="Hall N."/>
            <person name="Watson M."/>
            <person name="Adriaenssens E.M."/>
            <person name="Foster-Nyarko E."/>
            <person name="Jarju S."/>
            <person name="Secka A."/>
            <person name="Antonio M."/>
            <person name="Oren A."/>
            <person name="Chaudhuri R.R."/>
            <person name="La Ragione R."/>
            <person name="Hildebrand F."/>
            <person name="Pallen M.J."/>
        </authorList>
    </citation>
    <scope>NUCLEOTIDE SEQUENCE</scope>
    <source>
        <strain evidence="10">876</strain>
    </source>
</reference>
<sequence length="287" mass="31527">MAEAQVKLNNVNFTYQSATPLAYQALKNINLTITRGSFTVLVGQTGSGKSTLVRLIDALAVPTSGQVILNGNEINSQTPTKKLDQYRQKVGFVFQFPERQLFAQTVREDLEFGPRNLGWKKAKIDAAVEEALEMVQLSADLLNSSPFSLSGGQMRRVAIAGVLATKPDILILDEPAVGLDSLGNQRLLKIITELNYRGITIIMITHYLEMITSLATQIVALHDGNIVFNGKPIDFLANQQLLENSQLLPPESIQISREIGLNTLPLTLTELSADIAKELVKRGEKDE</sequence>
<keyword evidence="3" id="KW-0813">Transport</keyword>
<dbReference type="InterPro" id="IPR017871">
    <property type="entry name" value="ABC_transporter-like_CS"/>
</dbReference>
<reference evidence="10" key="2">
    <citation type="submission" date="2021-04" db="EMBL/GenBank/DDBJ databases">
        <authorList>
            <person name="Gilroy R."/>
        </authorList>
    </citation>
    <scope>NUCLEOTIDE SEQUENCE</scope>
    <source>
        <strain evidence="10">876</strain>
    </source>
</reference>
<dbReference type="Gene3D" id="3.40.50.300">
    <property type="entry name" value="P-loop containing nucleotide triphosphate hydrolases"/>
    <property type="match status" value="1"/>
</dbReference>
<dbReference type="PANTHER" id="PTHR43553:SF27">
    <property type="entry name" value="ENERGY-COUPLING FACTOR TRANSPORTER ATP-BINDING PROTEIN ECFA2"/>
    <property type="match status" value="1"/>
</dbReference>
<evidence type="ECO:0000256" key="7">
    <source>
        <dbReference type="ARBA" id="ARBA00022967"/>
    </source>
</evidence>
<evidence type="ECO:0000256" key="1">
    <source>
        <dbReference type="ARBA" id="ARBA00004202"/>
    </source>
</evidence>
<dbReference type="AlphaFoldDB" id="A0A9E2KW70"/>
<organism evidence="10 11">
    <name type="scientific">Candidatus Limosilactobacillus merdavium</name>
    <dbReference type="NCBI Taxonomy" id="2838651"/>
    <lineage>
        <taxon>Bacteria</taxon>
        <taxon>Bacillati</taxon>
        <taxon>Bacillota</taxon>
        <taxon>Bacilli</taxon>
        <taxon>Lactobacillales</taxon>
        <taxon>Lactobacillaceae</taxon>
        <taxon>Limosilactobacillus</taxon>
    </lineage>
</organism>
<keyword evidence="5" id="KW-0547">Nucleotide-binding</keyword>
<evidence type="ECO:0000256" key="4">
    <source>
        <dbReference type="ARBA" id="ARBA00022475"/>
    </source>
</evidence>
<dbReference type="CDD" id="cd03225">
    <property type="entry name" value="ABC_cobalt_CbiO_domain1"/>
    <property type="match status" value="1"/>
</dbReference>
<dbReference type="InterPro" id="IPR003593">
    <property type="entry name" value="AAA+_ATPase"/>
</dbReference>
<dbReference type="InterPro" id="IPR027417">
    <property type="entry name" value="P-loop_NTPase"/>
</dbReference>
<keyword evidence="6 10" id="KW-0067">ATP-binding</keyword>
<dbReference type="PROSITE" id="PS50893">
    <property type="entry name" value="ABC_TRANSPORTER_2"/>
    <property type="match status" value="1"/>
</dbReference>
<evidence type="ECO:0000259" key="9">
    <source>
        <dbReference type="PROSITE" id="PS50893"/>
    </source>
</evidence>
<dbReference type="GO" id="GO:0005524">
    <property type="term" value="F:ATP binding"/>
    <property type="evidence" value="ECO:0007669"/>
    <property type="project" value="UniProtKB-KW"/>
</dbReference>
<dbReference type="InterPro" id="IPR003439">
    <property type="entry name" value="ABC_transporter-like_ATP-bd"/>
</dbReference>
<comment type="similarity">
    <text evidence="2">Belongs to the ABC transporter superfamily.</text>
</comment>
<keyword evidence="7" id="KW-1278">Translocase</keyword>
<dbReference type="Pfam" id="PF00005">
    <property type="entry name" value="ABC_tran"/>
    <property type="match status" value="1"/>
</dbReference>
<accession>A0A9E2KW70</accession>
<dbReference type="GO" id="GO:0043190">
    <property type="term" value="C:ATP-binding cassette (ABC) transporter complex"/>
    <property type="evidence" value="ECO:0007669"/>
    <property type="project" value="TreeGrafter"/>
</dbReference>
<dbReference type="FunFam" id="3.40.50.300:FF:000224">
    <property type="entry name" value="Energy-coupling factor transporter ATP-binding protein EcfA"/>
    <property type="match status" value="1"/>
</dbReference>
<gene>
    <name evidence="10" type="ORF">H9843_04770</name>
</gene>
<keyword evidence="8" id="KW-0472">Membrane</keyword>
<evidence type="ECO:0000313" key="11">
    <source>
        <dbReference type="Proteomes" id="UP000824180"/>
    </source>
</evidence>
<dbReference type="InterPro" id="IPR050095">
    <property type="entry name" value="ECF_ABC_transporter_ATP-bd"/>
</dbReference>
<dbReference type="GO" id="GO:0042626">
    <property type="term" value="F:ATPase-coupled transmembrane transporter activity"/>
    <property type="evidence" value="ECO:0007669"/>
    <property type="project" value="TreeGrafter"/>
</dbReference>
<evidence type="ECO:0000256" key="5">
    <source>
        <dbReference type="ARBA" id="ARBA00022741"/>
    </source>
</evidence>
<dbReference type="SMART" id="SM00382">
    <property type="entry name" value="AAA"/>
    <property type="match status" value="1"/>
</dbReference>
<dbReference type="Proteomes" id="UP000824180">
    <property type="component" value="Unassembled WGS sequence"/>
</dbReference>
<feature type="domain" description="ABC transporter" evidence="9">
    <location>
        <begin position="6"/>
        <end position="248"/>
    </location>
</feature>
<dbReference type="PANTHER" id="PTHR43553">
    <property type="entry name" value="HEAVY METAL TRANSPORTER"/>
    <property type="match status" value="1"/>
</dbReference>
<keyword evidence="4" id="KW-1003">Cell membrane</keyword>
<name>A0A9E2KW70_9LACO</name>
<dbReference type="InterPro" id="IPR015856">
    <property type="entry name" value="ABC_transpr_CbiO/EcfA_su"/>
</dbReference>
<evidence type="ECO:0000313" key="10">
    <source>
        <dbReference type="EMBL" id="MBU3830187.1"/>
    </source>
</evidence>
<comment type="caution">
    <text evidence="10">The sequence shown here is derived from an EMBL/GenBank/DDBJ whole genome shotgun (WGS) entry which is preliminary data.</text>
</comment>
<proteinExistence type="inferred from homology"/>
<dbReference type="PROSITE" id="PS00211">
    <property type="entry name" value="ABC_TRANSPORTER_1"/>
    <property type="match status" value="1"/>
</dbReference>
<evidence type="ECO:0000256" key="3">
    <source>
        <dbReference type="ARBA" id="ARBA00022448"/>
    </source>
</evidence>
<comment type="subcellular location">
    <subcellularLocation>
        <location evidence="1">Cell membrane</location>
        <topology evidence="1">Peripheral membrane protein</topology>
    </subcellularLocation>
</comment>